<protein>
    <submittedName>
        <fullName evidence="2">Uncharacterized protein</fullName>
    </submittedName>
</protein>
<sequence length="130" mass="15225">MSRRTKVVIVVSVIFIVVMLYKDDKDVTIASSRRNEALPDLAGTHRYRLPPIVSDKWIVVTSINPPTKDIKVVLLFEHCKNLNYLLRFQRLASLKDWNLVVVADRKTPKNWYYEDVHFLSRELQEKLGKT</sequence>
<dbReference type="OrthoDB" id="6045904at2759"/>
<evidence type="ECO:0000313" key="3">
    <source>
        <dbReference type="Proteomes" id="UP000270094"/>
    </source>
</evidence>
<dbReference type="PANTHER" id="PTHR31362:SF0">
    <property type="entry name" value="EXOSTOSIN DOMAIN-CONTAINING PROTEIN-RELATED"/>
    <property type="match status" value="1"/>
</dbReference>
<accession>A0A3P7JB90</accession>
<reference evidence="2 3" key="1">
    <citation type="submission" date="2018-11" db="EMBL/GenBank/DDBJ databases">
        <authorList>
            <consortium name="Pathogen Informatics"/>
        </authorList>
    </citation>
    <scope>NUCLEOTIDE SEQUENCE [LARGE SCALE GENOMIC DNA]</scope>
</reference>
<dbReference type="InterPro" id="IPR005049">
    <property type="entry name" value="STL-like"/>
</dbReference>
<feature type="signal peptide" evidence="1">
    <location>
        <begin position="1"/>
        <end position="20"/>
    </location>
</feature>
<dbReference type="AlphaFoldDB" id="A0A3P7JB90"/>
<gene>
    <name evidence="2" type="ORF">SVUK_LOCUS10262</name>
</gene>
<proteinExistence type="predicted"/>
<feature type="chain" id="PRO_5018023618" evidence="1">
    <location>
        <begin position="21"/>
        <end position="130"/>
    </location>
</feature>
<evidence type="ECO:0000313" key="2">
    <source>
        <dbReference type="EMBL" id="VDM75264.1"/>
    </source>
</evidence>
<keyword evidence="3" id="KW-1185">Reference proteome</keyword>
<evidence type="ECO:0000256" key="1">
    <source>
        <dbReference type="SAM" id="SignalP"/>
    </source>
</evidence>
<dbReference type="Proteomes" id="UP000270094">
    <property type="component" value="Unassembled WGS sequence"/>
</dbReference>
<dbReference type="PANTHER" id="PTHR31362">
    <property type="entry name" value="GLYCOSYLTRANSFERASE STELLO1-RELATED"/>
    <property type="match status" value="1"/>
</dbReference>
<organism evidence="2 3">
    <name type="scientific">Strongylus vulgaris</name>
    <name type="common">Blood worm</name>
    <dbReference type="NCBI Taxonomy" id="40348"/>
    <lineage>
        <taxon>Eukaryota</taxon>
        <taxon>Metazoa</taxon>
        <taxon>Ecdysozoa</taxon>
        <taxon>Nematoda</taxon>
        <taxon>Chromadorea</taxon>
        <taxon>Rhabditida</taxon>
        <taxon>Rhabditina</taxon>
        <taxon>Rhabditomorpha</taxon>
        <taxon>Strongyloidea</taxon>
        <taxon>Strongylidae</taxon>
        <taxon>Strongylus</taxon>
    </lineage>
</organism>
<keyword evidence="1" id="KW-0732">Signal</keyword>
<dbReference type="EMBL" id="UYYB01095104">
    <property type="protein sequence ID" value="VDM75264.1"/>
    <property type="molecule type" value="Genomic_DNA"/>
</dbReference>
<name>A0A3P7JB90_STRVU</name>